<evidence type="ECO:0000313" key="3">
    <source>
        <dbReference type="Proteomes" id="UP000192505"/>
    </source>
</evidence>
<dbReference type="PANTHER" id="PTHR43792:SF16">
    <property type="entry name" value="N-ACETYLTRANSFERASE DOMAIN-CONTAINING PROTEIN"/>
    <property type="match status" value="1"/>
</dbReference>
<accession>A0A1W9KUW4</accession>
<evidence type="ECO:0000259" key="1">
    <source>
        <dbReference type="PROSITE" id="PS51186"/>
    </source>
</evidence>
<dbReference type="PROSITE" id="PS51186">
    <property type="entry name" value="GNAT"/>
    <property type="match status" value="1"/>
</dbReference>
<dbReference type="SUPFAM" id="SSF55729">
    <property type="entry name" value="Acyl-CoA N-acyltransferases (Nat)"/>
    <property type="match status" value="1"/>
</dbReference>
<dbReference type="Pfam" id="PF13302">
    <property type="entry name" value="Acetyltransf_3"/>
    <property type="match status" value="1"/>
</dbReference>
<dbReference type="GO" id="GO:0016747">
    <property type="term" value="F:acyltransferase activity, transferring groups other than amino-acyl groups"/>
    <property type="evidence" value="ECO:0007669"/>
    <property type="project" value="InterPro"/>
</dbReference>
<protein>
    <recommendedName>
        <fullName evidence="1">N-acetyltransferase domain-containing protein</fullName>
    </recommendedName>
</protein>
<comment type="caution">
    <text evidence="2">The sequence shown here is derived from an EMBL/GenBank/DDBJ whole genome shotgun (WGS) entry which is preliminary data.</text>
</comment>
<organism evidence="2 3">
    <name type="scientific">Rhodoferax ferrireducens</name>
    <dbReference type="NCBI Taxonomy" id="192843"/>
    <lineage>
        <taxon>Bacteria</taxon>
        <taxon>Pseudomonadati</taxon>
        <taxon>Pseudomonadota</taxon>
        <taxon>Betaproteobacteria</taxon>
        <taxon>Burkholderiales</taxon>
        <taxon>Comamonadaceae</taxon>
        <taxon>Rhodoferax</taxon>
    </lineage>
</organism>
<dbReference type="Gene3D" id="3.40.630.30">
    <property type="match status" value="1"/>
</dbReference>
<proteinExistence type="predicted"/>
<dbReference type="EMBL" id="MTEI01000004">
    <property type="protein sequence ID" value="OQW88322.1"/>
    <property type="molecule type" value="Genomic_DNA"/>
</dbReference>
<feature type="domain" description="N-acetyltransferase" evidence="1">
    <location>
        <begin position="12"/>
        <end position="178"/>
    </location>
</feature>
<dbReference type="PANTHER" id="PTHR43792">
    <property type="entry name" value="GNAT FAMILY, PUTATIVE (AFU_ORTHOLOGUE AFUA_3G00765)-RELATED-RELATED"/>
    <property type="match status" value="1"/>
</dbReference>
<sequence>MLANLRLNTTRLAIRPVTPADRDDLVSLEASPEVMLYLNGGRPVPEEGLTHSDFLTPRGTEADVLAAHESATGRFVGWFGIFDEGVHKGLHTAELGYRLSRWAWGQGFATEGAKALIAAAFDQRGFDCVRAQTMTVNLGSRRVLEKAGFHLVETVFPDFPDPVPGQEQGEVIYEIRRGIMVTTGL</sequence>
<dbReference type="Proteomes" id="UP000192505">
    <property type="component" value="Unassembled WGS sequence"/>
</dbReference>
<evidence type="ECO:0000313" key="2">
    <source>
        <dbReference type="EMBL" id="OQW88322.1"/>
    </source>
</evidence>
<reference evidence="2 3" key="1">
    <citation type="submission" date="2017-01" db="EMBL/GenBank/DDBJ databases">
        <title>Novel large sulfur bacteria in the metagenomes of groundwater-fed chemosynthetic microbial mats in the Lake Huron basin.</title>
        <authorList>
            <person name="Sharrar A.M."/>
            <person name="Flood B.E."/>
            <person name="Bailey J.V."/>
            <person name="Jones D.S."/>
            <person name="Biddanda B."/>
            <person name="Ruberg S.A."/>
            <person name="Marcus D.N."/>
            <person name="Dick G.J."/>
        </authorList>
    </citation>
    <scope>NUCLEOTIDE SEQUENCE [LARGE SCALE GENOMIC DNA]</scope>
    <source>
        <strain evidence="2">A7</strain>
    </source>
</reference>
<dbReference type="InterPro" id="IPR000182">
    <property type="entry name" value="GNAT_dom"/>
</dbReference>
<dbReference type="AlphaFoldDB" id="A0A1W9KUW4"/>
<name>A0A1W9KUW4_9BURK</name>
<gene>
    <name evidence="2" type="ORF">BWK72_08505</name>
</gene>
<dbReference type="InterPro" id="IPR016181">
    <property type="entry name" value="Acyl_CoA_acyltransferase"/>
</dbReference>
<dbReference type="InterPro" id="IPR051531">
    <property type="entry name" value="N-acetyltransferase"/>
</dbReference>